<feature type="coiled-coil region" evidence="1">
    <location>
        <begin position="387"/>
        <end position="414"/>
    </location>
</feature>
<evidence type="ECO:0000313" key="3">
    <source>
        <dbReference type="EMBL" id="THH18883.1"/>
    </source>
</evidence>
<keyword evidence="4" id="KW-1185">Reference proteome</keyword>
<comment type="caution">
    <text evidence="3">The sequence shown here is derived from an EMBL/GenBank/DDBJ whole genome shotgun (WGS) entry which is preliminary data.</text>
</comment>
<dbReference type="Proteomes" id="UP000310158">
    <property type="component" value="Unassembled WGS sequence"/>
</dbReference>
<gene>
    <name evidence="3" type="ORF">EW146_g2170</name>
</gene>
<evidence type="ECO:0000256" key="1">
    <source>
        <dbReference type="SAM" id="Coils"/>
    </source>
</evidence>
<evidence type="ECO:0000313" key="4">
    <source>
        <dbReference type="Proteomes" id="UP000310158"/>
    </source>
</evidence>
<feature type="compositionally biased region" description="Polar residues" evidence="2">
    <location>
        <begin position="18"/>
        <end position="29"/>
    </location>
</feature>
<dbReference type="OrthoDB" id="2940018at2759"/>
<sequence length="644" mass="70317">MSSSYVLPPVREPDIPHSRSTFPPQSETQSGALAAGVELIVGGLDRSSPLSAANHLKSIIVDYNDNHPSSPLPPLQVTPIDTRSSVDFAFVSLPPELHSSPRADILDVVGELEMGYRGDNPDHCRQLLPKLDNYLASKGFETQGNHINKTNNRVVFDLVDFNDVTALITNPPIFDRRTYPAHQTRFIQPRYGLEVAITGCRDIQNARSYLDQYIQRSYGSVVAHSRLEMDGDVYCVVLNDWASTSRLITDPFNAFSTPALSCLVNTSSPLLLFFVNKAGVPSNPAYLSTSASNLSSGSRDLQTQLNEVRSQVESTLRSFSRVLVGQCQLIDTVHQQFKQTCSAMTALSNAIIPSTQLNLHNRTLDRLLAERDSLDMFLFMVNTDAHRDFLAARREELNQRISLQQAQVQAAQASVNALGHALLPIPSPLPAPSPNASQLANVSISSHAGASSAVTTASPAHPPSTILSSPNAPAASAHTMRRSHTPSNADVDRCVPRRRLNPDVDGHGSEDMDVKSQVKFLHSFYLDSLLKYANTGPLGRAPWHNAASDSFSLSRNSSSYLLFKVYNVTIRLLVRKTRPIGRLIFAAKSSPQRMSQSAHSRIYTVPLVASAKRLTPNLNPSSAPLAISDASNPLQFIFDAASVK</sequence>
<dbReference type="AlphaFoldDB" id="A0A4V3XFU3"/>
<feature type="region of interest" description="Disordered" evidence="2">
    <location>
        <begin position="453"/>
        <end position="510"/>
    </location>
</feature>
<organism evidence="3 4">
    <name type="scientific">Bondarzewia mesenterica</name>
    <dbReference type="NCBI Taxonomy" id="1095465"/>
    <lineage>
        <taxon>Eukaryota</taxon>
        <taxon>Fungi</taxon>
        <taxon>Dikarya</taxon>
        <taxon>Basidiomycota</taxon>
        <taxon>Agaricomycotina</taxon>
        <taxon>Agaricomycetes</taxon>
        <taxon>Russulales</taxon>
        <taxon>Bondarzewiaceae</taxon>
        <taxon>Bondarzewia</taxon>
    </lineage>
</organism>
<proteinExistence type="predicted"/>
<accession>A0A4V3XFU3</accession>
<name>A0A4V3XFU3_9AGAM</name>
<keyword evidence="1" id="KW-0175">Coiled coil</keyword>
<dbReference type="EMBL" id="SGPL01000061">
    <property type="protein sequence ID" value="THH18883.1"/>
    <property type="molecule type" value="Genomic_DNA"/>
</dbReference>
<feature type="compositionally biased region" description="Basic and acidic residues" evidence="2">
    <location>
        <begin position="490"/>
        <end position="510"/>
    </location>
</feature>
<reference evidence="3 4" key="1">
    <citation type="submission" date="2019-02" db="EMBL/GenBank/DDBJ databases">
        <title>Genome sequencing of the rare red list fungi Bondarzewia mesenterica.</title>
        <authorList>
            <person name="Buettner E."/>
            <person name="Kellner H."/>
        </authorList>
    </citation>
    <scope>NUCLEOTIDE SEQUENCE [LARGE SCALE GENOMIC DNA]</scope>
    <source>
        <strain evidence="3 4">DSM 108281</strain>
    </source>
</reference>
<feature type="region of interest" description="Disordered" evidence="2">
    <location>
        <begin position="1"/>
        <end position="29"/>
    </location>
</feature>
<evidence type="ECO:0000256" key="2">
    <source>
        <dbReference type="SAM" id="MobiDB-lite"/>
    </source>
</evidence>
<protein>
    <submittedName>
        <fullName evidence="3">Uncharacterized protein</fullName>
    </submittedName>
</protein>